<proteinExistence type="inferred from homology"/>
<dbReference type="PRINTS" id="PR00081">
    <property type="entry name" value="GDHRDH"/>
</dbReference>
<keyword evidence="5" id="KW-1185">Reference proteome</keyword>
<comment type="similarity">
    <text evidence="1 3">Belongs to the short-chain dehydrogenases/reductases (SDR) family.</text>
</comment>
<organism evidence="4 5">
    <name type="scientific">Bradyrhizobium ontarionense</name>
    <dbReference type="NCBI Taxonomy" id="2898149"/>
    <lineage>
        <taxon>Bacteria</taxon>
        <taxon>Pseudomonadati</taxon>
        <taxon>Pseudomonadota</taxon>
        <taxon>Alphaproteobacteria</taxon>
        <taxon>Hyphomicrobiales</taxon>
        <taxon>Nitrobacteraceae</taxon>
        <taxon>Bradyrhizobium</taxon>
    </lineage>
</organism>
<dbReference type="Proteomes" id="UP001431010">
    <property type="component" value="Chromosome"/>
</dbReference>
<dbReference type="InterPro" id="IPR020904">
    <property type="entry name" value="Sc_DH/Rdtase_CS"/>
</dbReference>
<accession>A0ABY3R9L9</accession>
<evidence type="ECO:0000313" key="5">
    <source>
        <dbReference type="Proteomes" id="UP001431010"/>
    </source>
</evidence>
<dbReference type="Gene3D" id="3.40.50.720">
    <property type="entry name" value="NAD(P)-binding Rossmann-like Domain"/>
    <property type="match status" value="1"/>
</dbReference>
<reference evidence="4" key="1">
    <citation type="journal article" date="2024" name="Antonie Van Leeuwenhoek">
        <title>Bradyrhizobium ontarionense sp. nov., a novel bacterial symbiont isolated from Aeschynomene indica (Indian jointvetch), harbours photosynthesis, nitrogen fixation and nitrous oxide (N2O) reductase genes.</title>
        <authorList>
            <person name="Bromfield E.S.P."/>
            <person name="Cloutier S."/>
        </authorList>
    </citation>
    <scope>NUCLEOTIDE SEQUENCE</scope>
    <source>
        <strain evidence="4">A19</strain>
    </source>
</reference>
<dbReference type="Pfam" id="PF00106">
    <property type="entry name" value="adh_short"/>
    <property type="match status" value="1"/>
</dbReference>
<sequence>MSHPALAPDHTAVVTGGASGIGLAAAMRFADLGMNVCIADADETRLREARARLIAVAKGGEARIMTVKVDVSRRNDVIDLEQAVRTRFGAVDVLMNNAGIQPGSKMLGPQENWQRILGVNLWGIIHGSQVFAPDMIAQGRPALIINTGSKQGITTPPGDPAYNVSKAGVKAFTEALQHELRNTADCKATAHLFIPGFVFTPLTANGRVEKPAGAWTPEQTVDFMLERVAAGDFYVLCPDNDVPRALDERRILWAAGDLVENRPPLSRWHADHADAFAAFAKKSP</sequence>
<evidence type="ECO:0000256" key="2">
    <source>
        <dbReference type="ARBA" id="ARBA00023002"/>
    </source>
</evidence>
<evidence type="ECO:0000256" key="3">
    <source>
        <dbReference type="RuleBase" id="RU000363"/>
    </source>
</evidence>
<keyword evidence="2" id="KW-0560">Oxidoreductase</keyword>
<dbReference type="CDD" id="cd05233">
    <property type="entry name" value="SDR_c"/>
    <property type="match status" value="1"/>
</dbReference>
<dbReference type="EMBL" id="CP088156">
    <property type="protein sequence ID" value="UFZ03457.1"/>
    <property type="molecule type" value="Genomic_DNA"/>
</dbReference>
<dbReference type="SUPFAM" id="SSF51735">
    <property type="entry name" value="NAD(P)-binding Rossmann-fold domains"/>
    <property type="match status" value="1"/>
</dbReference>
<dbReference type="InterPro" id="IPR036291">
    <property type="entry name" value="NAD(P)-bd_dom_sf"/>
</dbReference>
<name>A0ABY3R9L9_9BRAD</name>
<dbReference type="PROSITE" id="PS00061">
    <property type="entry name" value="ADH_SHORT"/>
    <property type="match status" value="1"/>
</dbReference>
<protein>
    <submittedName>
        <fullName evidence="4">SDR family NAD(P)-dependent oxidoreductase</fullName>
    </submittedName>
</protein>
<evidence type="ECO:0000256" key="1">
    <source>
        <dbReference type="ARBA" id="ARBA00006484"/>
    </source>
</evidence>
<evidence type="ECO:0000313" key="4">
    <source>
        <dbReference type="EMBL" id="UFZ03457.1"/>
    </source>
</evidence>
<gene>
    <name evidence="4" type="ORF">LQG66_30220</name>
</gene>
<dbReference type="PANTHER" id="PTHR43008:SF7">
    <property type="entry name" value="SHORT CHAIN DEHYDROGENASE_REDUCTASE (AFU_ORTHOLOGUE AFUA_2G00830)"/>
    <property type="match status" value="1"/>
</dbReference>
<dbReference type="InterPro" id="IPR002347">
    <property type="entry name" value="SDR_fam"/>
</dbReference>
<dbReference type="PRINTS" id="PR00080">
    <property type="entry name" value="SDRFAMILY"/>
</dbReference>
<dbReference type="PANTHER" id="PTHR43008">
    <property type="entry name" value="BENZIL REDUCTASE"/>
    <property type="match status" value="1"/>
</dbReference>
<dbReference type="RefSeq" id="WP_231319477.1">
    <property type="nucleotide sequence ID" value="NZ_CP088156.1"/>
</dbReference>